<keyword evidence="2" id="KW-1185">Reference proteome</keyword>
<protein>
    <recommendedName>
        <fullName evidence="3">ApeA N-terminal domain-containing protein</fullName>
    </recommendedName>
</protein>
<sequence length="431" mass="47987">MEIDLSSIVFTRRGGASREKLTGPGSLSQNRDGEIELKAHVAFSEPDTMVALLNRSMKSEAGALVPDDGYHDIEATDVVAAVWDCGRAIVSPSVSFPTSSAVFQAKPRVLRRTNDVHSPKRRLRLYFFDQSARDWKGLLGGPHEMEIDRLAFDLTIDEAGDGQIRVEARSATDLPEAFERRLIEALQFVVGQSLHPAIVDEFTSSVRTLRLYGSSSHIRRVPAFPPLEIHTSQYAAQHVELLRCYLTYLFSLPDEGIWSPPSSFLFLLRSASEGSIDSWLIGICVAVEGLAGLIEYTPAPVTVELAKFQVHVGKWIKDEGISESSAKRITGLVGQLGSARPIDRMMSLVPRKLLYEADIKTWSKARNSAVHTRKSGAADLKSEKLQGRIDQLHDVYRLLYFIIFQVIGYDGEYTDYAERHFPVRAYPPGPL</sequence>
<dbReference type="RefSeq" id="WP_367768313.1">
    <property type="nucleotide sequence ID" value="NZ_JBFNXR010000017.1"/>
</dbReference>
<accession>A0ABV3R732</accession>
<evidence type="ECO:0000313" key="1">
    <source>
        <dbReference type="EMBL" id="MEW9853860.1"/>
    </source>
</evidence>
<evidence type="ECO:0008006" key="3">
    <source>
        <dbReference type="Google" id="ProtNLM"/>
    </source>
</evidence>
<gene>
    <name evidence="1" type="ORF">ABUH87_01500</name>
</gene>
<evidence type="ECO:0000313" key="2">
    <source>
        <dbReference type="Proteomes" id="UP001556118"/>
    </source>
</evidence>
<reference evidence="1 2" key="1">
    <citation type="submission" date="2024-06" db="EMBL/GenBank/DDBJ databases">
        <title>Novosphingobium rhizovicinus M1R2S20.</title>
        <authorList>
            <person name="Sun J.-Q."/>
        </authorList>
    </citation>
    <scope>NUCLEOTIDE SEQUENCE [LARGE SCALE GENOMIC DNA]</scope>
    <source>
        <strain evidence="1 2">M1R2S20</strain>
    </source>
</reference>
<dbReference type="EMBL" id="JBFNXR010000017">
    <property type="protein sequence ID" value="MEW9853860.1"/>
    <property type="molecule type" value="Genomic_DNA"/>
</dbReference>
<comment type="caution">
    <text evidence="1">The sequence shown here is derived from an EMBL/GenBank/DDBJ whole genome shotgun (WGS) entry which is preliminary data.</text>
</comment>
<proteinExistence type="predicted"/>
<organism evidence="1 2">
    <name type="scientific">Novosphingobium rhizovicinum</name>
    <dbReference type="NCBI Taxonomy" id="3228928"/>
    <lineage>
        <taxon>Bacteria</taxon>
        <taxon>Pseudomonadati</taxon>
        <taxon>Pseudomonadota</taxon>
        <taxon>Alphaproteobacteria</taxon>
        <taxon>Sphingomonadales</taxon>
        <taxon>Sphingomonadaceae</taxon>
        <taxon>Novosphingobium</taxon>
    </lineage>
</organism>
<name>A0ABV3R732_9SPHN</name>
<dbReference type="Proteomes" id="UP001556118">
    <property type="component" value="Unassembled WGS sequence"/>
</dbReference>